<comment type="similarity">
    <text evidence="1">Belongs to the UDP-glycosyltransferase family.</text>
</comment>
<dbReference type="Proteomes" id="UP000516437">
    <property type="component" value="Chromosome 3"/>
</dbReference>
<keyword evidence="4" id="KW-1133">Transmembrane helix</keyword>
<dbReference type="GO" id="GO:0080044">
    <property type="term" value="F:quercetin 7-O-glucosyltransferase activity"/>
    <property type="evidence" value="ECO:0007669"/>
    <property type="project" value="TreeGrafter"/>
</dbReference>
<feature type="transmembrane region" description="Helical" evidence="4">
    <location>
        <begin position="143"/>
        <end position="162"/>
    </location>
</feature>
<keyword evidence="6" id="KW-1185">Reference proteome</keyword>
<evidence type="ECO:0000256" key="3">
    <source>
        <dbReference type="ARBA" id="ARBA00022679"/>
    </source>
</evidence>
<dbReference type="AlphaFoldDB" id="A0A6A1W508"/>
<dbReference type="SUPFAM" id="SSF53756">
    <property type="entry name" value="UDP-Glycosyltransferase/glycogen phosphorylase"/>
    <property type="match status" value="1"/>
</dbReference>
<keyword evidence="4" id="KW-0472">Membrane</keyword>
<dbReference type="FunFam" id="3.40.50.2000:FF:000065">
    <property type="entry name" value="Glycosyltransferase"/>
    <property type="match status" value="1"/>
</dbReference>
<dbReference type="CDD" id="cd03784">
    <property type="entry name" value="GT1_Gtf-like"/>
    <property type="match status" value="1"/>
</dbReference>
<evidence type="ECO:0000256" key="4">
    <source>
        <dbReference type="SAM" id="Phobius"/>
    </source>
</evidence>
<proteinExistence type="inferred from homology"/>
<dbReference type="GO" id="GO:0080043">
    <property type="term" value="F:quercetin 3-O-glucosyltransferase activity"/>
    <property type="evidence" value="ECO:0007669"/>
    <property type="project" value="TreeGrafter"/>
</dbReference>
<dbReference type="InterPro" id="IPR002213">
    <property type="entry name" value="UDP_glucos_trans"/>
</dbReference>
<dbReference type="Gene3D" id="3.40.50.2000">
    <property type="entry name" value="Glycogen Phosphorylase B"/>
    <property type="match status" value="3"/>
</dbReference>
<evidence type="ECO:0000313" key="6">
    <source>
        <dbReference type="Proteomes" id="UP000516437"/>
    </source>
</evidence>
<evidence type="ECO:0000256" key="2">
    <source>
        <dbReference type="ARBA" id="ARBA00022676"/>
    </source>
</evidence>
<dbReference type="PANTHER" id="PTHR11926">
    <property type="entry name" value="GLUCOSYL/GLUCURONOSYL TRANSFERASES"/>
    <property type="match status" value="1"/>
</dbReference>
<keyword evidence="2" id="KW-0328">Glycosyltransferase</keyword>
<keyword evidence="4" id="KW-0812">Transmembrane</keyword>
<keyword evidence="3 5" id="KW-0808">Transferase</keyword>
<organism evidence="5 6">
    <name type="scientific">Morella rubra</name>
    <name type="common">Chinese bayberry</name>
    <dbReference type="NCBI Taxonomy" id="262757"/>
    <lineage>
        <taxon>Eukaryota</taxon>
        <taxon>Viridiplantae</taxon>
        <taxon>Streptophyta</taxon>
        <taxon>Embryophyta</taxon>
        <taxon>Tracheophyta</taxon>
        <taxon>Spermatophyta</taxon>
        <taxon>Magnoliopsida</taxon>
        <taxon>eudicotyledons</taxon>
        <taxon>Gunneridae</taxon>
        <taxon>Pentapetalae</taxon>
        <taxon>rosids</taxon>
        <taxon>fabids</taxon>
        <taxon>Fagales</taxon>
        <taxon>Myricaceae</taxon>
        <taxon>Morella</taxon>
    </lineage>
</organism>
<protein>
    <submittedName>
        <fullName evidence="5">UDP-glycosyltransferase 85A2</fullName>
    </submittedName>
</protein>
<dbReference type="PANTHER" id="PTHR11926:SF1516">
    <property type="entry name" value="GLYCOSYLTRANSFERASE"/>
    <property type="match status" value="1"/>
</dbReference>
<dbReference type="EMBL" id="RXIC02000021">
    <property type="protein sequence ID" value="KAB1220339.1"/>
    <property type="molecule type" value="Genomic_DNA"/>
</dbReference>
<name>A0A6A1W508_9ROSI</name>
<evidence type="ECO:0000313" key="5">
    <source>
        <dbReference type="EMBL" id="KAB1220339.1"/>
    </source>
</evidence>
<gene>
    <name evidence="5" type="ORF">CJ030_MR3G009799</name>
</gene>
<comment type="caution">
    <text evidence="5">The sequence shown here is derived from an EMBL/GenBank/DDBJ whole genome shotgun (WGS) entry which is preliminary data.</text>
</comment>
<dbReference type="OrthoDB" id="5835829at2759"/>
<accession>A0A6A1W508</accession>
<reference evidence="5 6" key="1">
    <citation type="journal article" date="2019" name="Plant Biotechnol. J.">
        <title>The red bayberry genome and genetic basis of sex determination.</title>
        <authorList>
            <person name="Jia H.M."/>
            <person name="Jia H.J."/>
            <person name="Cai Q.L."/>
            <person name="Wang Y."/>
            <person name="Zhao H.B."/>
            <person name="Yang W.F."/>
            <person name="Wang G.Y."/>
            <person name="Li Y.H."/>
            <person name="Zhan D.L."/>
            <person name="Shen Y.T."/>
            <person name="Niu Q.F."/>
            <person name="Chang L."/>
            <person name="Qiu J."/>
            <person name="Zhao L."/>
            <person name="Xie H.B."/>
            <person name="Fu W.Y."/>
            <person name="Jin J."/>
            <person name="Li X.W."/>
            <person name="Jiao Y."/>
            <person name="Zhou C.C."/>
            <person name="Tu T."/>
            <person name="Chai C.Y."/>
            <person name="Gao J.L."/>
            <person name="Fan L.J."/>
            <person name="van de Weg E."/>
            <person name="Wang J.Y."/>
            <person name="Gao Z.S."/>
        </authorList>
    </citation>
    <scope>NUCLEOTIDE SEQUENCE [LARGE SCALE GENOMIC DNA]</scope>
    <source>
        <tissue evidence="5">Leaves</tissue>
    </source>
</reference>
<evidence type="ECO:0000256" key="1">
    <source>
        <dbReference type="ARBA" id="ARBA00009995"/>
    </source>
</evidence>
<sequence>MHSGTVVVDKPHAVCIPSPFQSHIKAMLKFAKLLHRKGFHITFVNTEFNHQRLLKSGGPNSLDGLPDFRFESIPDGLPPSNINSPRDGASLCDSIMKNFLAPFSDLLVKLNTATSDNSTSTPPVTCIVSDGFMAFTISAARELGIPIVMLFTIAACSLMACMQIRPLMDRGLTPLKDESYLTNGYLDTVIDWIPGMRDLRFRDLPSPFRCTTANDVEFKMMFDIVERAPKASGIVIQTFDALEREVLNALSPMFPHVYAIGPLQLLLDQPQLGPLKSIGYSLWKEESECLHWLNSKGPNSVVYVNFGSLAVLTPQQLSEFGWGLANSKHPFLWIIRPDLVVGTESAILPSEFEFVCRSAHALLAIQWDQQTNCKYACNDWGIGMEIDNLVKREVVEKLVRELMEGEKGRRMKKKVMEWKNLAVEATGAMVLPPLT</sequence>